<protein>
    <submittedName>
        <fullName evidence="2">GIY-YIG_nuclease family protein</fullName>
    </submittedName>
</protein>
<feature type="domain" description="KilA-N" evidence="1">
    <location>
        <begin position="17"/>
        <end position="115"/>
    </location>
</feature>
<sequence length="201" mass="24280">MQEINFNETKLNDINEILGMTTYKDLEIVFNKKDNYICCSALVKLFQSNKDTERFINLNSIKEQTDLYYQMSKAQIHTPRGQYSGYYIHQFLLEDFLKWLTKRNLIKDTKQNKGFVYCFSNPCLQNIYKIGYTQKSIEERLDHLYNTSIPMPYKCEFYLETDYAFEIEQQIHQQLSQYRINLDREFFKCDIEIIEKCFESI</sequence>
<accession>A0ABP1LTV5</accession>
<dbReference type="InterPro" id="IPR018306">
    <property type="entry name" value="Phage_T5_Orf172_DNA-bd"/>
</dbReference>
<evidence type="ECO:0000313" key="3">
    <source>
        <dbReference type="Proteomes" id="UP001642409"/>
    </source>
</evidence>
<comment type="caution">
    <text evidence="2">The sequence shown here is derived from an EMBL/GenBank/DDBJ whole genome shotgun (WGS) entry which is preliminary data.</text>
</comment>
<evidence type="ECO:0000259" key="1">
    <source>
        <dbReference type="PROSITE" id="PS51301"/>
    </source>
</evidence>
<dbReference type="InterPro" id="IPR017880">
    <property type="entry name" value="KilA_N"/>
</dbReference>
<dbReference type="EMBL" id="CAXDID020000447">
    <property type="protein sequence ID" value="CAL6092821.1"/>
    <property type="molecule type" value="Genomic_DNA"/>
</dbReference>
<proteinExistence type="predicted"/>
<reference evidence="2 3" key="1">
    <citation type="submission" date="2024-07" db="EMBL/GenBank/DDBJ databases">
        <authorList>
            <person name="Akdeniz Z."/>
        </authorList>
    </citation>
    <scope>NUCLEOTIDE SEQUENCE [LARGE SCALE GENOMIC DNA]</scope>
</reference>
<dbReference type="PROSITE" id="PS51301">
    <property type="entry name" value="KILA_N"/>
    <property type="match status" value="1"/>
</dbReference>
<keyword evidence="3" id="KW-1185">Reference proteome</keyword>
<evidence type="ECO:0000313" key="2">
    <source>
        <dbReference type="EMBL" id="CAL6092821.1"/>
    </source>
</evidence>
<dbReference type="SMART" id="SM00974">
    <property type="entry name" value="T5orf172"/>
    <property type="match status" value="1"/>
</dbReference>
<dbReference type="Pfam" id="PF13455">
    <property type="entry name" value="MUG113"/>
    <property type="match status" value="1"/>
</dbReference>
<organism evidence="2 3">
    <name type="scientific">Hexamita inflata</name>
    <dbReference type="NCBI Taxonomy" id="28002"/>
    <lineage>
        <taxon>Eukaryota</taxon>
        <taxon>Metamonada</taxon>
        <taxon>Diplomonadida</taxon>
        <taxon>Hexamitidae</taxon>
        <taxon>Hexamitinae</taxon>
        <taxon>Hexamita</taxon>
    </lineage>
</organism>
<dbReference type="Pfam" id="PF04383">
    <property type="entry name" value="KilA-N"/>
    <property type="match status" value="1"/>
</dbReference>
<gene>
    <name evidence="2" type="ORF">HINF_LOCUS66450</name>
</gene>
<dbReference type="Proteomes" id="UP001642409">
    <property type="component" value="Unassembled WGS sequence"/>
</dbReference>
<dbReference type="InterPro" id="IPR018004">
    <property type="entry name" value="KilA/APSES_HTH"/>
</dbReference>
<name>A0ABP1LTV5_9EUKA</name>